<keyword evidence="1" id="KW-0808">Transferase</keyword>
<feature type="non-terminal residue" evidence="1">
    <location>
        <position position="106"/>
    </location>
</feature>
<sequence>MDSSDGAPGEVSELIAAGLNLGVDLVLQATDLRPPAQPHHGSVCRRLVTGEDWVQAAGLRLAVAAAARFHAPDHSIFLERQVEEARRLVRAGHGEFFGAFIDGGLF</sequence>
<name>T1C8I4_9ZZZZ</name>
<dbReference type="AlphaFoldDB" id="T1C8I4"/>
<protein>
    <submittedName>
        <fullName evidence="1">GCN5-related N-acetyltransferase</fullName>
    </submittedName>
</protein>
<evidence type="ECO:0000313" key="1">
    <source>
        <dbReference type="EMBL" id="EQD61704.1"/>
    </source>
</evidence>
<reference evidence="1" key="2">
    <citation type="journal article" date="2014" name="ISME J.">
        <title>Microbial stratification in low pH oxic and suboxic macroscopic growths along an acid mine drainage.</title>
        <authorList>
            <person name="Mendez-Garcia C."/>
            <person name="Mesa V."/>
            <person name="Sprenger R.R."/>
            <person name="Richter M."/>
            <person name="Diez M.S."/>
            <person name="Solano J."/>
            <person name="Bargiela R."/>
            <person name="Golyshina O.V."/>
            <person name="Manteca A."/>
            <person name="Ramos J.L."/>
            <person name="Gallego J.R."/>
            <person name="Llorente I."/>
            <person name="Martins Dos Santos V.A."/>
            <person name="Jensen O.N."/>
            <person name="Pelaez A.I."/>
            <person name="Sanchez J."/>
            <person name="Ferrer M."/>
        </authorList>
    </citation>
    <scope>NUCLEOTIDE SEQUENCE</scope>
</reference>
<comment type="caution">
    <text evidence="1">The sequence shown here is derived from an EMBL/GenBank/DDBJ whole genome shotgun (WGS) entry which is preliminary data.</text>
</comment>
<accession>T1C8I4</accession>
<dbReference type="GO" id="GO:0016740">
    <property type="term" value="F:transferase activity"/>
    <property type="evidence" value="ECO:0007669"/>
    <property type="project" value="UniProtKB-KW"/>
</dbReference>
<reference evidence="1" key="1">
    <citation type="submission" date="2013-08" db="EMBL/GenBank/DDBJ databases">
        <authorList>
            <person name="Mendez C."/>
            <person name="Richter M."/>
            <person name="Ferrer M."/>
            <person name="Sanchez J."/>
        </authorList>
    </citation>
    <scope>NUCLEOTIDE SEQUENCE</scope>
</reference>
<dbReference type="EMBL" id="AUZY01004808">
    <property type="protein sequence ID" value="EQD61704.1"/>
    <property type="molecule type" value="Genomic_DNA"/>
</dbReference>
<proteinExistence type="predicted"/>
<gene>
    <name evidence="1" type="ORF">B1B_07556</name>
</gene>
<organism evidence="1">
    <name type="scientific">mine drainage metagenome</name>
    <dbReference type="NCBI Taxonomy" id="410659"/>
    <lineage>
        <taxon>unclassified sequences</taxon>
        <taxon>metagenomes</taxon>
        <taxon>ecological metagenomes</taxon>
    </lineage>
</organism>